<name>A0AAD6MGG7_9ROSI</name>
<proteinExistence type="predicted"/>
<reference evidence="1" key="1">
    <citation type="journal article" date="2023" name="Mol. Ecol. Resour.">
        <title>Chromosome-level genome assembly of a triploid poplar Populus alba 'Berolinensis'.</title>
        <authorList>
            <person name="Chen S."/>
            <person name="Yu Y."/>
            <person name="Wang X."/>
            <person name="Wang S."/>
            <person name="Zhang T."/>
            <person name="Zhou Y."/>
            <person name="He R."/>
            <person name="Meng N."/>
            <person name="Wang Y."/>
            <person name="Liu W."/>
            <person name="Liu Z."/>
            <person name="Liu J."/>
            <person name="Guo Q."/>
            <person name="Huang H."/>
            <person name="Sederoff R.R."/>
            <person name="Wang G."/>
            <person name="Qu G."/>
            <person name="Chen S."/>
        </authorList>
    </citation>
    <scope>NUCLEOTIDE SEQUENCE</scope>
    <source>
        <strain evidence="1">SC-2020</strain>
    </source>
</reference>
<evidence type="ECO:0000313" key="1">
    <source>
        <dbReference type="EMBL" id="KAJ6985068.1"/>
    </source>
</evidence>
<dbReference type="EMBL" id="JAQIZT010000009">
    <property type="protein sequence ID" value="KAJ6985068.1"/>
    <property type="molecule type" value="Genomic_DNA"/>
</dbReference>
<dbReference type="Proteomes" id="UP001164929">
    <property type="component" value="Chromosome 9"/>
</dbReference>
<sequence length="130" mass="14735">MGSPCYSGTVSALKMVVGFWFPGISVMREAPLLRKDTALLSSLFWVLGECLLRDYPDFMVSAVSSFNKPPPFHSMESFKGMPPVRDIKILTKVRTPILRQVQNMQSSGNIMEEVATSHNHKNRTYRLQQK</sequence>
<protein>
    <submittedName>
        <fullName evidence="1">Uncharacterized protein</fullName>
    </submittedName>
</protein>
<organism evidence="1 2">
    <name type="scientific">Populus alba x Populus x berolinensis</name>
    <dbReference type="NCBI Taxonomy" id="444605"/>
    <lineage>
        <taxon>Eukaryota</taxon>
        <taxon>Viridiplantae</taxon>
        <taxon>Streptophyta</taxon>
        <taxon>Embryophyta</taxon>
        <taxon>Tracheophyta</taxon>
        <taxon>Spermatophyta</taxon>
        <taxon>Magnoliopsida</taxon>
        <taxon>eudicotyledons</taxon>
        <taxon>Gunneridae</taxon>
        <taxon>Pentapetalae</taxon>
        <taxon>rosids</taxon>
        <taxon>fabids</taxon>
        <taxon>Malpighiales</taxon>
        <taxon>Salicaceae</taxon>
        <taxon>Saliceae</taxon>
        <taxon>Populus</taxon>
    </lineage>
</organism>
<gene>
    <name evidence="1" type="ORF">NC653_023143</name>
</gene>
<dbReference type="AlphaFoldDB" id="A0AAD6MGG7"/>
<keyword evidence="2" id="KW-1185">Reference proteome</keyword>
<comment type="caution">
    <text evidence="1">The sequence shown here is derived from an EMBL/GenBank/DDBJ whole genome shotgun (WGS) entry which is preliminary data.</text>
</comment>
<accession>A0AAD6MGG7</accession>
<evidence type="ECO:0000313" key="2">
    <source>
        <dbReference type="Proteomes" id="UP001164929"/>
    </source>
</evidence>